<dbReference type="RefSeq" id="XP_030990122.1">
    <property type="nucleotide sequence ID" value="XM_031132726.1"/>
</dbReference>
<dbReference type="PANTHER" id="PTHR43313:SF1">
    <property type="entry name" value="3BETA-HYDROXYSTEROID DEHYDROGENASE DHS-16"/>
    <property type="match status" value="1"/>
</dbReference>
<proteinExistence type="predicted"/>
<dbReference type="Gene3D" id="3.40.50.720">
    <property type="entry name" value="NAD(P)-binding Rossmann-like Domain"/>
    <property type="match status" value="1"/>
</dbReference>
<accession>A0A507AU29</accession>
<dbReference type="Proteomes" id="UP000319257">
    <property type="component" value="Unassembled WGS sequence"/>
</dbReference>
<evidence type="ECO:0008006" key="4">
    <source>
        <dbReference type="Google" id="ProtNLM"/>
    </source>
</evidence>
<dbReference type="InterPro" id="IPR036291">
    <property type="entry name" value="NAD(P)-bd_dom_sf"/>
</dbReference>
<comment type="caution">
    <text evidence="2">The sequence shown here is derived from an EMBL/GenBank/DDBJ whole genome shotgun (WGS) entry which is preliminary data.</text>
</comment>
<reference evidence="2 3" key="1">
    <citation type="submission" date="2019-06" db="EMBL/GenBank/DDBJ databases">
        <title>Draft genome sequence of the filamentous fungus Phialemoniopsis curvata isolated from diesel fuel.</title>
        <authorList>
            <person name="Varaljay V.A."/>
            <person name="Lyon W.J."/>
            <person name="Crouch A.L."/>
            <person name="Drake C.E."/>
            <person name="Hollomon J.M."/>
            <person name="Nadeau L.J."/>
            <person name="Nunn H.S."/>
            <person name="Stevenson B.S."/>
            <person name="Bojanowski C.L."/>
            <person name="Crookes-Goodson W.J."/>
        </authorList>
    </citation>
    <scope>NUCLEOTIDE SEQUENCE [LARGE SCALE GENOMIC DNA]</scope>
    <source>
        <strain evidence="2 3">D216</strain>
    </source>
</reference>
<sequence length="487" mass="53035">MSADDQQFLDVQLSSLPTEVQRYSHEVADYINQNVDKIASVIREQVSSSPWIPDSIRSRVPPPTPPPAAVPAGALSTLERVQDWISRHKIATGVIVLVSGTVAYKVYRKSKLGRKSRRARRARNGGRVEVVVIAGSPTLPLTRSLSLDMERKGFIVYVVCSSMEDEVMVQNLSRPDIKPLAIDITDTPNAGAAIDRFAQFLQSPHSAVPGAKRNFLTLKSVILIPSLNYQTSPIALIPPSNFADLFNTHLLHPILTIQAFLPLLTSRVGSSGDKSPPKVLVFTPSIISSINPPFHAPEATVCSALSAFTEVLTAELRPLAIPVTHIQLGTFDFTGFTPAGGNSRANQLELLPAPESAEVLGWPEPARHVYGRNFAVHTTSAISSGRIRGARGSALRDLHSAVFDVIDGSNTNSVIRIGLGANIYGFVGRWVPRGLVAWMMGIRKVDELQSWQSDPEHSPRSGSDSGEGQEYVTVPAEELRQSWSERR</sequence>
<dbReference type="STRING" id="1093900.A0A507AU29"/>
<protein>
    <recommendedName>
        <fullName evidence="4">DUF1776-domain-containing protein</fullName>
    </recommendedName>
</protein>
<dbReference type="InParanoid" id="A0A507AU29"/>
<dbReference type="GeneID" id="41977588"/>
<evidence type="ECO:0000256" key="1">
    <source>
        <dbReference type="SAM" id="MobiDB-lite"/>
    </source>
</evidence>
<dbReference type="InterPro" id="IPR013952">
    <property type="entry name" value="DUF1776_fun"/>
</dbReference>
<gene>
    <name evidence="2" type="ORF">E0L32_010141</name>
</gene>
<dbReference type="PANTHER" id="PTHR43313">
    <property type="entry name" value="SHORT-CHAIN DEHYDROGENASE/REDUCTASE FAMILY 9C"/>
    <property type="match status" value="1"/>
</dbReference>
<dbReference type="Pfam" id="PF08643">
    <property type="entry name" value="DUF1776"/>
    <property type="match status" value="1"/>
</dbReference>
<organism evidence="2 3">
    <name type="scientific">Thyridium curvatum</name>
    <dbReference type="NCBI Taxonomy" id="1093900"/>
    <lineage>
        <taxon>Eukaryota</taxon>
        <taxon>Fungi</taxon>
        <taxon>Dikarya</taxon>
        <taxon>Ascomycota</taxon>
        <taxon>Pezizomycotina</taxon>
        <taxon>Sordariomycetes</taxon>
        <taxon>Sordariomycetidae</taxon>
        <taxon>Thyridiales</taxon>
        <taxon>Thyridiaceae</taxon>
        <taxon>Thyridium</taxon>
    </lineage>
</organism>
<feature type="compositionally biased region" description="Basic and acidic residues" evidence="1">
    <location>
        <begin position="477"/>
        <end position="487"/>
    </location>
</feature>
<dbReference type="AlphaFoldDB" id="A0A507AU29"/>
<dbReference type="EMBL" id="SKBQ01000079">
    <property type="protein sequence ID" value="TPX08411.1"/>
    <property type="molecule type" value="Genomic_DNA"/>
</dbReference>
<name>A0A507AU29_9PEZI</name>
<keyword evidence="3" id="KW-1185">Reference proteome</keyword>
<evidence type="ECO:0000313" key="2">
    <source>
        <dbReference type="EMBL" id="TPX08411.1"/>
    </source>
</evidence>
<dbReference type="OrthoDB" id="5308060at2759"/>
<dbReference type="SUPFAM" id="SSF51735">
    <property type="entry name" value="NAD(P)-binding Rossmann-fold domains"/>
    <property type="match status" value="1"/>
</dbReference>
<evidence type="ECO:0000313" key="3">
    <source>
        <dbReference type="Proteomes" id="UP000319257"/>
    </source>
</evidence>
<feature type="region of interest" description="Disordered" evidence="1">
    <location>
        <begin position="449"/>
        <end position="487"/>
    </location>
</feature>